<dbReference type="AlphaFoldDB" id="A0A183BAC4"/>
<reference evidence="2" key="1">
    <citation type="submission" date="2016-06" db="UniProtKB">
        <authorList>
            <consortium name="WormBaseParasite"/>
        </authorList>
    </citation>
    <scope>IDENTIFICATION</scope>
</reference>
<organism evidence="2">
    <name type="scientific">Echinostoma caproni</name>
    <dbReference type="NCBI Taxonomy" id="27848"/>
    <lineage>
        <taxon>Eukaryota</taxon>
        <taxon>Metazoa</taxon>
        <taxon>Spiralia</taxon>
        <taxon>Lophotrochozoa</taxon>
        <taxon>Platyhelminthes</taxon>
        <taxon>Trematoda</taxon>
        <taxon>Digenea</taxon>
        <taxon>Plagiorchiida</taxon>
        <taxon>Echinostomata</taxon>
        <taxon>Echinostomatoidea</taxon>
        <taxon>Echinostomatidae</taxon>
        <taxon>Echinostoma</taxon>
    </lineage>
</organism>
<evidence type="ECO:0000313" key="2">
    <source>
        <dbReference type="WBParaSite" id="ECPE_0001620201-mRNA-1"/>
    </source>
</evidence>
<feature type="region of interest" description="Disordered" evidence="1">
    <location>
        <begin position="86"/>
        <end position="108"/>
    </location>
</feature>
<evidence type="ECO:0000256" key="1">
    <source>
        <dbReference type="SAM" id="MobiDB-lite"/>
    </source>
</evidence>
<accession>A0A183BAC4</accession>
<feature type="region of interest" description="Disordered" evidence="1">
    <location>
        <begin position="1"/>
        <end position="25"/>
    </location>
</feature>
<name>A0A183BAC4_9TREM</name>
<dbReference type="WBParaSite" id="ECPE_0001620201-mRNA-1">
    <property type="protein sequence ID" value="ECPE_0001620201-mRNA-1"/>
    <property type="gene ID" value="ECPE_0001620201"/>
</dbReference>
<protein>
    <submittedName>
        <fullName evidence="2">Fibronectin type-III domain-containing protein</fullName>
    </submittedName>
</protein>
<sequence>LKVVHTESDPNEDAQTDSSPPNIRAAAENNDLTNAITFVTASAHPDQSSYPNPDVNVAETGNTTATISLRWITPQAYNPLLVTAVDEDTQPHSKSGVAEQDQSATHVL</sequence>
<proteinExistence type="predicted"/>